<sequence>MEDLENNTTVFSTLRSLNNFISQRMEGVSGLATPGSSQSSLQMQYQQRMQLEEQAGQIHSKSQLLQVEREKMQMELSHKRARIELEKAATTNARNYEREADRNQELLTRIKQYQERETEAENKLKEQMEMNKSYKKSMETMSKKLQEKENKLAEANETITVLKGKISELQWNIMNQEMQMTSQDSQKQELMEQLDVEKKKWQEASQQIQTLQASQSLLTEYEQKIKDLEQKLSQQEHDAVIVKNMKAELARFPKMERELRQLREENAYFREMKENNGLLKEEVEGLQRKLERYEKVQAQLVTVELENEKLLGKLQSWEKLDQSTGLNISARMLEKARQQLQEEILCVQSQLLDEKKKREHQEALVRRLQKRVVLLTKERDGMRAILESYDSELTPAEHSPQLSRRMREAEDMVQKLHTHNTELEVQLSQVLEEVGNHKQRAEMLEVEMKVLKSQQCTAEQSTVITKEEVDTLRLKIEELEAERSKLAEENRSLEMQLEKLTLQGDYDPSRTKVLHFSMNPLSLAKQQRKEEQQQLQEECERLRELVRVLKGGGSVSGNLEGVGGFQSPQEVAELKKQVESAELKNQRLKEVFQTKIQEFRKVCYTLTGYQIDITTENQYRLSSIYAEHQGDCLLFKASSSSGGKMQLLETEFSRTIRELIELHLLRQDSIPAFLSALTLDLFSRQTIA</sequence>
<evidence type="ECO:0000256" key="18">
    <source>
        <dbReference type="ARBA" id="ARBA00023306"/>
    </source>
</evidence>
<keyword evidence="15 23" id="KW-0175">Coiled coil</keyword>
<evidence type="ECO:0000256" key="21">
    <source>
        <dbReference type="ARBA" id="ARBA00073985"/>
    </source>
</evidence>
<dbReference type="AlphaFoldDB" id="A0A674H348"/>
<comment type="function">
    <text evidence="20">Component of the spindle-assembly checkpoint that prevents the onset of anaphase until all chromosomes are properly aligned at the metaphase plate. Forms a heterotetrameric complex with the closed conformation form of MAD2L1 (C-MAD2) at unattached kinetochores during prometaphase, recruits an open conformation of MAD2L1 (O-MAD2) and promotes the conversion of O-MAD2 to C-MAD2, which ensures mitotic checkpoint signaling.</text>
</comment>
<evidence type="ECO:0000313" key="24">
    <source>
        <dbReference type="Ensembl" id="ENSTGUP00000029871.1"/>
    </source>
</evidence>
<evidence type="ECO:0000256" key="4">
    <source>
        <dbReference type="ARBA" id="ARBA00004647"/>
    </source>
</evidence>
<dbReference type="Gene3D" id="1.20.5.170">
    <property type="match status" value="1"/>
</dbReference>
<keyword evidence="17" id="KW-0539">Nucleus</keyword>
<evidence type="ECO:0000256" key="20">
    <source>
        <dbReference type="ARBA" id="ARBA00053509"/>
    </source>
</evidence>
<keyword evidence="8" id="KW-1017">Isopeptide bond</keyword>
<dbReference type="GO" id="GO:0000922">
    <property type="term" value="C:spindle pole"/>
    <property type="evidence" value="ECO:0007669"/>
    <property type="project" value="UniProtKB-SubCell"/>
</dbReference>
<evidence type="ECO:0000256" key="5">
    <source>
        <dbReference type="ARBA" id="ARBA00008029"/>
    </source>
</evidence>
<evidence type="ECO:0000313" key="25">
    <source>
        <dbReference type="Proteomes" id="UP000007754"/>
    </source>
</evidence>
<keyword evidence="10" id="KW-0132">Cell division</keyword>
<dbReference type="GO" id="GO:0051315">
    <property type="term" value="P:attachment of mitotic spindle microtubules to kinetochore"/>
    <property type="evidence" value="ECO:0007669"/>
    <property type="project" value="TreeGrafter"/>
</dbReference>
<evidence type="ECO:0000256" key="22">
    <source>
        <dbReference type="ARBA" id="ARBA00075803"/>
    </source>
</evidence>
<keyword evidence="19" id="KW-0137">Centromere</keyword>
<keyword evidence="18" id="KW-0131">Cell cycle</keyword>
<keyword evidence="7" id="KW-0963">Cytoplasm</keyword>
<dbReference type="FunFam" id="3.30.457.60:FF:000002">
    <property type="entry name" value="Mitotic spindle assembly checkpoint protein MAD1"/>
    <property type="match status" value="1"/>
</dbReference>
<evidence type="ECO:0000256" key="23">
    <source>
        <dbReference type="SAM" id="Coils"/>
    </source>
</evidence>
<keyword evidence="6" id="KW-0158">Chromosome</keyword>
<evidence type="ECO:0000256" key="2">
    <source>
        <dbReference type="ARBA" id="ARBA00004300"/>
    </source>
</evidence>
<dbReference type="GO" id="GO:0005813">
    <property type="term" value="C:centrosome"/>
    <property type="evidence" value="ECO:0007669"/>
    <property type="project" value="UniProtKB-SubCell"/>
</dbReference>
<accession>A0A674H348</accession>
<evidence type="ECO:0000256" key="9">
    <source>
        <dbReference type="ARBA" id="ARBA00022553"/>
    </source>
</evidence>
<dbReference type="GO" id="GO:0005635">
    <property type="term" value="C:nuclear envelope"/>
    <property type="evidence" value="ECO:0007669"/>
    <property type="project" value="UniProtKB-SubCell"/>
</dbReference>
<dbReference type="GeneTree" id="ENSGT00390000001316"/>
<evidence type="ECO:0000256" key="8">
    <source>
        <dbReference type="ARBA" id="ARBA00022499"/>
    </source>
</evidence>
<evidence type="ECO:0000256" key="19">
    <source>
        <dbReference type="ARBA" id="ARBA00023328"/>
    </source>
</evidence>
<keyword evidence="14" id="KW-0007">Acetylation</keyword>
<dbReference type="Gene3D" id="3.30.457.60">
    <property type="match status" value="1"/>
</dbReference>
<evidence type="ECO:0000256" key="11">
    <source>
        <dbReference type="ARBA" id="ARBA00022776"/>
    </source>
</evidence>
<dbReference type="Proteomes" id="UP000007754">
    <property type="component" value="Chromosome 14"/>
</dbReference>
<dbReference type="Ensembl" id="ENSTGUT00000033902.1">
    <property type="protein sequence ID" value="ENSTGUP00000029871.1"/>
    <property type="gene ID" value="ENSTGUG00000008186.2"/>
</dbReference>
<protein>
    <recommendedName>
        <fullName evidence="21">Mitotic spindle assembly checkpoint protein MAD1</fullName>
    </recommendedName>
    <alternativeName>
        <fullName evidence="22">Mitotic arrest deficient 1-like protein 1</fullName>
    </alternativeName>
</protein>
<dbReference type="PANTHER" id="PTHR23168:SF0">
    <property type="entry name" value="MITOTIC SPINDLE ASSEMBLY CHECKPOINT PROTEIN MAD1"/>
    <property type="match status" value="1"/>
</dbReference>
<evidence type="ECO:0000256" key="10">
    <source>
        <dbReference type="ARBA" id="ARBA00022618"/>
    </source>
</evidence>
<reference evidence="24 25" key="1">
    <citation type="journal article" date="2010" name="Nature">
        <title>The genome of a songbird.</title>
        <authorList>
            <person name="Warren W.C."/>
            <person name="Clayton D.F."/>
            <person name="Ellegren H."/>
            <person name="Arnold A.P."/>
            <person name="Hillier L.W."/>
            <person name="Kunstner A."/>
            <person name="Searle S."/>
            <person name="White S."/>
            <person name="Vilella A.J."/>
            <person name="Fairley S."/>
            <person name="Heger A."/>
            <person name="Kong L."/>
            <person name="Ponting C.P."/>
            <person name="Jarvis E.D."/>
            <person name="Mello C.V."/>
            <person name="Minx P."/>
            <person name="Lovell P."/>
            <person name="Velho T.A."/>
            <person name="Ferris M."/>
            <person name="Balakrishnan C.N."/>
            <person name="Sinha S."/>
            <person name="Blatti C."/>
            <person name="London S.E."/>
            <person name="Li Y."/>
            <person name="Lin Y.C."/>
            <person name="George J."/>
            <person name="Sweedler J."/>
            <person name="Southey B."/>
            <person name="Gunaratne P."/>
            <person name="Watson M."/>
            <person name="Nam K."/>
            <person name="Backstrom N."/>
            <person name="Smeds L."/>
            <person name="Nabholz B."/>
            <person name="Itoh Y."/>
            <person name="Whitney O."/>
            <person name="Pfenning A.R."/>
            <person name="Howard J."/>
            <person name="Volker M."/>
            <person name="Skinner B.M."/>
            <person name="Griffin D.K."/>
            <person name="Ye L."/>
            <person name="McLaren W.M."/>
            <person name="Flicek P."/>
            <person name="Quesada V."/>
            <person name="Velasco G."/>
            <person name="Lopez-Otin C."/>
            <person name="Puente X.S."/>
            <person name="Olender T."/>
            <person name="Lancet D."/>
            <person name="Smit A.F."/>
            <person name="Hubley R."/>
            <person name="Konkel M.K."/>
            <person name="Walker J.A."/>
            <person name="Batzer M.A."/>
            <person name="Gu W."/>
            <person name="Pollock D.D."/>
            <person name="Chen L."/>
            <person name="Cheng Z."/>
            <person name="Eichler E.E."/>
            <person name="Stapley J."/>
            <person name="Slate J."/>
            <person name="Ekblom R."/>
            <person name="Birkhead T."/>
            <person name="Burke T."/>
            <person name="Burt D."/>
            <person name="Scharff C."/>
            <person name="Adam I."/>
            <person name="Richard H."/>
            <person name="Sultan M."/>
            <person name="Soldatov A."/>
            <person name="Lehrach H."/>
            <person name="Edwards S.V."/>
            <person name="Yang S.P."/>
            <person name="Li X."/>
            <person name="Graves T."/>
            <person name="Fulton L."/>
            <person name="Nelson J."/>
            <person name="Chinwalla A."/>
            <person name="Hou S."/>
            <person name="Mardis E.R."/>
            <person name="Wilson R.K."/>
        </authorList>
    </citation>
    <scope>NUCLEOTIDE SEQUENCE [LARGE SCALE GENOMIC DNA]</scope>
</reference>
<keyword evidence="25" id="KW-1185">Reference proteome</keyword>
<evidence type="ECO:0000256" key="7">
    <source>
        <dbReference type="ARBA" id="ARBA00022490"/>
    </source>
</evidence>
<organism evidence="24 25">
    <name type="scientific">Taeniopygia guttata</name>
    <name type="common">Zebra finch</name>
    <name type="synonym">Poephila guttata</name>
    <dbReference type="NCBI Taxonomy" id="59729"/>
    <lineage>
        <taxon>Eukaryota</taxon>
        <taxon>Metazoa</taxon>
        <taxon>Chordata</taxon>
        <taxon>Craniata</taxon>
        <taxon>Vertebrata</taxon>
        <taxon>Euteleostomi</taxon>
        <taxon>Archelosauria</taxon>
        <taxon>Archosauria</taxon>
        <taxon>Dinosauria</taxon>
        <taxon>Saurischia</taxon>
        <taxon>Theropoda</taxon>
        <taxon>Coelurosauria</taxon>
        <taxon>Aves</taxon>
        <taxon>Neognathae</taxon>
        <taxon>Neoaves</taxon>
        <taxon>Telluraves</taxon>
        <taxon>Australaves</taxon>
        <taxon>Passeriformes</taxon>
        <taxon>Passeroidea</taxon>
        <taxon>Estrildidae</taxon>
        <taxon>Estrildinae</taxon>
        <taxon>Taeniopygia</taxon>
    </lineage>
</organism>
<keyword evidence="16" id="KW-0206">Cytoskeleton</keyword>
<evidence type="ECO:0000256" key="17">
    <source>
        <dbReference type="ARBA" id="ARBA00023242"/>
    </source>
</evidence>
<gene>
    <name evidence="24" type="primary">MAD1L1</name>
</gene>
<keyword evidence="12" id="KW-0995">Kinetochore</keyword>
<evidence type="ECO:0000256" key="1">
    <source>
        <dbReference type="ARBA" id="ARBA00004259"/>
    </source>
</evidence>
<dbReference type="GO" id="GO:1990706">
    <property type="term" value="C:MAD1 complex"/>
    <property type="evidence" value="ECO:0007669"/>
    <property type="project" value="UniProtKB-ARBA"/>
</dbReference>
<feature type="coiled-coil region" evidence="23">
    <location>
        <begin position="64"/>
        <end position="378"/>
    </location>
</feature>
<dbReference type="PANTHER" id="PTHR23168">
    <property type="entry name" value="MITOTIC SPINDLE ASSEMBLY CHECKPOINT PROTEIN MAD1 MITOTIC ARREST DEFICIENT-LIKE PROTEIN 1"/>
    <property type="match status" value="1"/>
</dbReference>
<comment type="similarity">
    <text evidence="5">Belongs to the MAD1 family.</text>
</comment>
<evidence type="ECO:0000256" key="14">
    <source>
        <dbReference type="ARBA" id="ARBA00022990"/>
    </source>
</evidence>
<dbReference type="GO" id="GO:0072686">
    <property type="term" value="C:mitotic spindle"/>
    <property type="evidence" value="ECO:0007669"/>
    <property type="project" value="TreeGrafter"/>
</dbReference>
<evidence type="ECO:0000256" key="15">
    <source>
        <dbReference type="ARBA" id="ARBA00023054"/>
    </source>
</evidence>
<proteinExistence type="inferred from homology"/>
<dbReference type="InterPro" id="IPR008672">
    <property type="entry name" value="Mad1"/>
</dbReference>
<dbReference type="Gene3D" id="6.10.250.90">
    <property type="match status" value="1"/>
</dbReference>
<dbReference type="GO" id="GO:0000776">
    <property type="term" value="C:kinetochore"/>
    <property type="evidence" value="ECO:0007669"/>
    <property type="project" value="UniProtKB-KW"/>
</dbReference>
<dbReference type="GO" id="GO:0051301">
    <property type="term" value="P:cell division"/>
    <property type="evidence" value="ECO:0007669"/>
    <property type="project" value="UniProtKB-KW"/>
</dbReference>
<comment type="subcellular location">
    <subcellularLocation>
        <location evidence="3">Chromosome</location>
        <location evidence="3">Centromere</location>
        <location evidence="3">Kinetochore</location>
    </subcellularLocation>
    <subcellularLocation>
        <location evidence="2">Cytoplasm</location>
        <location evidence="2">Cytoskeleton</location>
        <location evidence="2">Microtubule organizing center</location>
        <location evidence="2">Centrosome</location>
    </subcellularLocation>
    <subcellularLocation>
        <location evidence="4">Cytoplasm</location>
        <location evidence="4">Cytoskeleton</location>
        <location evidence="4">Spindle pole</location>
    </subcellularLocation>
    <subcellularLocation>
        <location evidence="1">Nucleus envelope</location>
    </subcellularLocation>
</comment>
<keyword evidence="13" id="KW-0832">Ubl conjugation</keyword>
<evidence type="ECO:0000256" key="13">
    <source>
        <dbReference type="ARBA" id="ARBA00022843"/>
    </source>
</evidence>
<dbReference type="GO" id="GO:1990728">
    <property type="term" value="C:mitotic spindle assembly checkpoint MAD1-MAD2 complex"/>
    <property type="evidence" value="ECO:0007669"/>
    <property type="project" value="UniProtKB-ARBA"/>
</dbReference>
<evidence type="ECO:0000256" key="3">
    <source>
        <dbReference type="ARBA" id="ARBA00004629"/>
    </source>
</evidence>
<dbReference type="FunFam" id="1.20.5.170:FF:000051">
    <property type="entry name" value="mitotic spindle assembly checkpoint protein MAD1"/>
    <property type="match status" value="1"/>
</dbReference>
<evidence type="ECO:0000256" key="6">
    <source>
        <dbReference type="ARBA" id="ARBA00022454"/>
    </source>
</evidence>
<dbReference type="Pfam" id="PF05557">
    <property type="entry name" value="MAD"/>
    <property type="match status" value="1"/>
</dbReference>
<feature type="coiled-coil region" evidence="23">
    <location>
        <begin position="406"/>
        <end position="598"/>
    </location>
</feature>
<dbReference type="GO" id="GO:0007094">
    <property type="term" value="P:mitotic spindle assembly checkpoint signaling"/>
    <property type="evidence" value="ECO:0007669"/>
    <property type="project" value="InterPro"/>
</dbReference>
<reference evidence="24" key="3">
    <citation type="submission" date="2025-09" db="UniProtKB">
        <authorList>
            <consortium name="Ensembl"/>
        </authorList>
    </citation>
    <scope>IDENTIFICATION</scope>
</reference>
<keyword evidence="11" id="KW-0498">Mitosis</keyword>
<reference evidence="24" key="2">
    <citation type="submission" date="2025-08" db="UniProtKB">
        <authorList>
            <consortium name="Ensembl"/>
        </authorList>
    </citation>
    <scope>IDENTIFICATION</scope>
</reference>
<name>A0A674H348_TAEGU</name>
<evidence type="ECO:0000256" key="12">
    <source>
        <dbReference type="ARBA" id="ARBA00022838"/>
    </source>
</evidence>
<evidence type="ECO:0000256" key="16">
    <source>
        <dbReference type="ARBA" id="ARBA00023212"/>
    </source>
</evidence>
<keyword evidence="9" id="KW-0597">Phosphoprotein</keyword>
<dbReference type="SUPFAM" id="SSF75704">
    <property type="entry name" value="Mitotic arrest deficient-like 1, Mad1"/>
    <property type="match status" value="1"/>
</dbReference>